<dbReference type="Gene3D" id="3.40.50.300">
    <property type="entry name" value="P-loop containing nucleotide triphosphate hydrolases"/>
    <property type="match status" value="1"/>
</dbReference>
<dbReference type="PROSITE" id="PS51705">
    <property type="entry name" value="G_HFLX"/>
    <property type="match status" value="1"/>
</dbReference>
<protein>
    <recommendedName>
        <fullName evidence="7">Hflx-type G domain-containing protein</fullName>
    </recommendedName>
</protein>
<dbReference type="InterPro" id="IPR006073">
    <property type="entry name" value="GTP-bd"/>
</dbReference>
<evidence type="ECO:0000256" key="6">
    <source>
        <dbReference type="SAM" id="MobiDB-lite"/>
    </source>
</evidence>
<feature type="region of interest" description="Disordered" evidence="6">
    <location>
        <begin position="94"/>
        <end position="116"/>
    </location>
</feature>
<dbReference type="PANTHER" id="PTHR10229">
    <property type="entry name" value="GTP-BINDING PROTEIN HFLX"/>
    <property type="match status" value="1"/>
</dbReference>
<dbReference type="Pfam" id="PF01926">
    <property type="entry name" value="MMR_HSR1"/>
    <property type="match status" value="1"/>
</dbReference>
<evidence type="ECO:0000313" key="8">
    <source>
        <dbReference type="EMBL" id="CAK9108791.1"/>
    </source>
</evidence>
<dbReference type="InterPro" id="IPR025121">
    <property type="entry name" value="GTPase_HflX_N"/>
</dbReference>
<dbReference type="Proteomes" id="UP001642484">
    <property type="component" value="Unassembled WGS sequence"/>
</dbReference>
<dbReference type="InterPro" id="IPR016496">
    <property type="entry name" value="GTPase_HflX"/>
</dbReference>
<dbReference type="Gene3D" id="3.40.50.11060">
    <property type="entry name" value="GTPase HflX, N-terminal domain"/>
    <property type="match status" value="1"/>
</dbReference>
<dbReference type="Pfam" id="PF13167">
    <property type="entry name" value="GTP-bdg_N"/>
    <property type="match status" value="1"/>
</dbReference>
<evidence type="ECO:0000256" key="2">
    <source>
        <dbReference type="ARBA" id="ARBA00022741"/>
    </source>
</evidence>
<dbReference type="SUPFAM" id="SSF52540">
    <property type="entry name" value="P-loop containing nucleoside triphosphate hydrolases"/>
    <property type="match status" value="1"/>
</dbReference>
<keyword evidence="4" id="KW-0342">GTP-binding</keyword>
<dbReference type="PANTHER" id="PTHR10229:SF0">
    <property type="entry name" value="GTP-BINDING PROTEIN 6-RELATED"/>
    <property type="match status" value="1"/>
</dbReference>
<evidence type="ECO:0000256" key="3">
    <source>
        <dbReference type="ARBA" id="ARBA00022842"/>
    </source>
</evidence>
<keyword evidence="1" id="KW-0479">Metal-binding</keyword>
<evidence type="ECO:0000256" key="5">
    <source>
        <dbReference type="SAM" id="Coils"/>
    </source>
</evidence>
<dbReference type="InterPro" id="IPR030394">
    <property type="entry name" value="G_HFLX_dom"/>
</dbReference>
<proteinExistence type="predicted"/>
<keyword evidence="5" id="KW-0175">Coiled coil</keyword>
<gene>
    <name evidence="8" type="ORF">CCMP2556_LOCUS50670</name>
</gene>
<comment type="caution">
    <text evidence="8">The sequence shown here is derived from an EMBL/GenBank/DDBJ whole genome shotgun (WGS) entry which is preliminary data.</text>
</comment>
<organism evidence="8 9">
    <name type="scientific">Durusdinium trenchii</name>
    <dbReference type="NCBI Taxonomy" id="1381693"/>
    <lineage>
        <taxon>Eukaryota</taxon>
        <taxon>Sar</taxon>
        <taxon>Alveolata</taxon>
        <taxon>Dinophyceae</taxon>
        <taxon>Suessiales</taxon>
        <taxon>Symbiodiniaceae</taxon>
        <taxon>Durusdinium</taxon>
    </lineage>
</organism>
<dbReference type="EMBL" id="CAXAMN010027139">
    <property type="protein sequence ID" value="CAK9108791.1"/>
    <property type="molecule type" value="Genomic_DNA"/>
</dbReference>
<name>A0ABP0S8W6_9DINO</name>
<keyword evidence="9" id="KW-1185">Reference proteome</keyword>
<keyword evidence="3" id="KW-0460">Magnesium</keyword>
<reference evidence="8 9" key="1">
    <citation type="submission" date="2024-02" db="EMBL/GenBank/DDBJ databases">
        <authorList>
            <person name="Chen Y."/>
            <person name="Shah S."/>
            <person name="Dougan E. K."/>
            <person name="Thang M."/>
            <person name="Chan C."/>
        </authorList>
    </citation>
    <scope>NUCLEOTIDE SEQUENCE [LARGE SCALE GENOMIC DNA]</scope>
</reference>
<evidence type="ECO:0000259" key="7">
    <source>
        <dbReference type="PROSITE" id="PS51705"/>
    </source>
</evidence>
<dbReference type="InterPro" id="IPR042108">
    <property type="entry name" value="GTPase_HflX_N_sf"/>
</dbReference>
<feature type="domain" description="Hflx-type G" evidence="7">
    <location>
        <begin position="325"/>
        <end position="496"/>
    </location>
</feature>
<feature type="compositionally biased region" description="Acidic residues" evidence="6">
    <location>
        <begin position="105"/>
        <end position="116"/>
    </location>
</feature>
<evidence type="ECO:0000256" key="4">
    <source>
        <dbReference type="ARBA" id="ARBA00023134"/>
    </source>
</evidence>
<evidence type="ECO:0000313" key="9">
    <source>
        <dbReference type="Proteomes" id="UP001642484"/>
    </source>
</evidence>
<dbReference type="InterPro" id="IPR027417">
    <property type="entry name" value="P-loop_NTPase"/>
</dbReference>
<keyword evidence="2" id="KW-0547">Nucleotide-binding</keyword>
<sequence>MLGFCAKDLQPAAFKIFVRAAPLRSWSCHTARAFRAFRGFRGRNVSSWSRVDGKAPRVLVVHPRLPGENEQLVPWDAAEAVALARAVGWQSVQPGENPGLLSSSSEDEETESEDEVEEEVEAYVARLERVDPKFYFHVQELSRVAVLVARSKADVLFVNASLSPAQQRHLEVAMDLAWRAARQSRSSEVQLHQSSISVFDRSRTVLAIFARRASTQNARLSIELAEAQEVKARLGAGAVQGITLQLQRVANDLSRKVAGCSKTALLSRSGSARGVTTSFTSSPQITRQKQQRAIEEKEKRLREEIASLQKARRTRRQQRSRDGLQSIGLVGYTNVGKSAIVNRLAGSDLVVKDGVFVTLDLAARRFELPSGSQCHILDSVGFIKDLPIELVEVFQATIQELQAATVILHVRDMAHPSREEQGQTVRSVLDENGIEEERVIEVWNKTDLLTERQVQHLLFLHRRKDDASPVPTISALTGDGFDHLLETVEKKLQDLSVKLVPGLNTSTALEVSCTGPQLVRIPHDLPPQQAADLWSFLHETSSVVEDSIASCKDTSDVLLEVKMDNATRSRFLKKFGGGMLL</sequence>
<accession>A0ABP0S8W6</accession>
<evidence type="ECO:0000256" key="1">
    <source>
        <dbReference type="ARBA" id="ARBA00022723"/>
    </source>
</evidence>
<feature type="coiled-coil region" evidence="5">
    <location>
        <begin position="287"/>
        <end position="318"/>
    </location>
</feature>